<dbReference type="InterPro" id="IPR006675">
    <property type="entry name" value="HDIG_dom"/>
</dbReference>
<dbReference type="PANTHER" id="PTHR45228:SF8">
    <property type="entry name" value="TWO-COMPONENT RESPONSE REGULATOR-RELATED"/>
    <property type="match status" value="1"/>
</dbReference>
<feature type="domain" description="HD-GYP" evidence="2">
    <location>
        <begin position="163"/>
        <end position="358"/>
    </location>
</feature>
<dbReference type="PANTHER" id="PTHR45228">
    <property type="entry name" value="CYCLIC DI-GMP PHOSPHODIESTERASE TM_0186-RELATED"/>
    <property type="match status" value="1"/>
</dbReference>
<organism evidence="3 4">
    <name type="scientific">Tistrella bauzanensis</name>
    <dbReference type="NCBI Taxonomy" id="657419"/>
    <lineage>
        <taxon>Bacteria</taxon>
        <taxon>Pseudomonadati</taxon>
        <taxon>Pseudomonadota</taxon>
        <taxon>Alphaproteobacteria</taxon>
        <taxon>Geminicoccales</taxon>
        <taxon>Geminicoccaceae</taxon>
        <taxon>Tistrella</taxon>
    </lineage>
</organism>
<dbReference type="InterPro" id="IPR013656">
    <property type="entry name" value="PAS_4"/>
</dbReference>
<protein>
    <recommendedName>
        <fullName evidence="5">HD domain-containing protein</fullName>
    </recommendedName>
</protein>
<reference evidence="4" key="1">
    <citation type="journal article" date="2019" name="Int. J. Syst. Evol. Microbiol.">
        <title>The Global Catalogue of Microorganisms (GCM) 10K type strain sequencing project: providing services to taxonomists for standard genome sequencing and annotation.</title>
        <authorList>
            <consortium name="The Broad Institute Genomics Platform"/>
            <consortium name="The Broad Institute Genome Sequencing Center for Infectious Disease"/>
            <person name="Wu L."/>
            <person name="Ma J."/>
        </authorList>
    </citation>
    <scope>NUCLEOTIDE SEQUENCE [LARGE SCALE GENOMIC DNA]</scope>
    <source>
        <strain evidence="4">CGMCC 1.10188</strain>
    </source>
</reference>
<dbReference type="NCBIfam" id="TIGR00277">
    <property type="entry name" value="HDIG"/>
    <property type="match status" value="1"/>
</dbReference>
<evidence type="ECO:0000313" key="4">
    <source>
        <dbReference type="Proteomes" id="UP000603352"/>
    </source>
</evidence>
<sequence length="369" mass="40479">MAGQGGIDEERRSSTVARLLLDASDQDLVDFVELVATPAFVIDAVADGFVFRASNSLHEQATGMDRATMMGRRMDMPLMADISAQVVPNYRICMTSRQIQTYDECLTMPNGVRWWRTTLIPVPSPDGSIRRIFGSALDITPLHDLEERARRLSADQDALQARLTRTLRTAVDALATAVETRDPYTAGHQHQVSELSVAIAVALGIDQETREMIRLGALLHDVGKLGIPTSLLVKPGRLIDEELALIRAHARIGADMTGNLDLPQTVRLIISSHHERLDGSGYPCGLAGCDIPLPVRIVMVADVVDAMLTDRPYRRHLTLSAVEAELARNDGRCYDQDIAAVALAVVRGDMPGFTLPDSWMLQRIPRAMA</sequence>
<accession>A0ABQ1I8E7</accession>
<dbReference type="Pfam" id="PF08448">
    <property type="entry name" value="PAS_4"/>
    <property type="match status" value="1"/>
</dbReference>
<dbReference type="EMBL" id="BMDZ01000003">
    <property type="protein sequence ID" value="GGB26882.1"/>
    <property type="molecule type" value="Genomic_DNA"/>
</dbReference>
<proteinExistence type="predicted"/>
<dbReference type="InterPro" id="IPR052020">
    <property type="entry name" value="Cyclic_di-GMP/3'3'-cGAMP_PDE"/>
</dbReference>
<dbReference type="PROSITE" id="PS50113">
    <property type="entry name" value="PAC"/>
    <property type="match status" value="1"/>
</dbReference>
<comment type="caution">
    <text evidence="3">The sequence shown here is derived from an EMBL/GenBank/DDBJ whole genome shotgun (WGS) entry which is preliminary data.</text>
</comment>
<evidence type="ECO:0000259" key="2">
    <source>
        <dbReference type="PROSITE" id="PS51832"/>
    </source>
</evidence>
<dbReference type="InterPro" id="IPR035965">
    <property type="entry name" value="PAS-like_dom_sf"/>
</dbReference>
<evidence type="ECO:0000259" key="1">
    <source>
        <dbReference type="PROSITE" id="PS50113"/>
    </source>
</evidence>
<dbReference type="SUPFAM" id="SSF109604">
    <property type="entry name" value="HD-domain/PDEase-like"/>
    <property type="match status" value="1"/>
</dbReference>
<dbReference type="Gene3D" id="3.30.450.20">
    <property type="entry name" value="PAS domain"/>
    <property type="match status" value="1"/>
</dbReference>
<keyword evidence="4" id="KW-1185">Reference proteome</keyword>
<dbReference type="Gene3D" id="1.10.3210.10">
    <property type="entry name" value="Hypothetical protein af1432"/>
    <property type="match status" value="1"/>
</dbReference>
<dbReference type="SUPFAM" id="SSF55785">
    <property type="entry name" value="PYP-like sensor domain (PAS domain)"/>
    <property type="match status" value="1"/>
</dbReference>
<dbReference type="CDD" id="cd00077">
    <property type="entry name" value="HDc"/>
    <property type="match status" value="1"/>
</dbReference>
<dbReference type="Proteomes" id="UP000603352">
    <property type="component" value="Unassembled WGS sequence"/>
</dbReference>
<dbReference type="CDD" id="cd00130">
    <property type="entry name" value="PAS"/>
    <property type="match status" value="1"/>
</dbReference>
<name>A0ABQ1I8E7_9PROT</name>
<dbReference type="SMART" id="SM00471">
    <property type="entry name" value="HDc"/>
    <property type="match status" value="1"/>
</dbReference>
<dbReference type="InterPro" id="IPR000014">
    <property type="entry name" value="PAS"/>
</dbReference>
<dbReference type="InterPro" id="IPR000700">
    <property type="entry name" value="PAS-assoc_C"/>
</dbReference>
<gene>
    <name evidence="3" type="ORF">GCM10011505_05250</name>
</gene>
<evidence type="ECO:0008006" key="5">
    <source>
        <dbReference type="Google" id="ProtNLM"/>
    </source>
</evidence>
<dbReference type="Pfam" id="PF13487">
    <property type="entry name" value="HD_5"/>
    <property type="match status" value="1"/>
</dbReference>
<feature type="domain" description="PAC" evidence="1">
    <location>
        <begin position="100"/>
        <end position="151"/>
    </location>
</feature>
<dbReference type="PROSITE" id="PS51832">
    <property type="entry name" value="HD_GYP"/>
    <property type="match status" value="1"/>
</dbReference>
<dbReference type="InterPro" id="IPR037522">
    <property type="entry name" value="HD_GYP_dom"/>
</dbReference>
<evidence type="ECO:0000313" key="3">
    <source>
        <dbReference type="EMBL" id="GGB26882.1"/>
    </source>
</evidence>
<dbReference type="RefSeq" id="WP_188574601.1">
    <property type="nucleotide sequence ID" value="NZ_BMDZ01000003.1"/>
</dbReference>
<dbReference type="InterPro" id="IPR003607">
    <property type="entry name" value="HD/PDEase_dom"/>
</dbReference>